<dbReference type="Proteomes" id="UP000215902">
    <property type="component" value="Unassembled WGS sequence"/>
</dbReference>
<comment type="caution">
    <text evidence="3">The sequence shown here is derived from an EMBL/GenBank/DDBJ whole genome shotgun (WGS) entry which is preliminary data.</text>
</comment>
<sequence>MPSNSLIRCSSHRCKTNSVETSPLSGLPVCQIHLNMHIQTVDEKVTLFQKLQSVMDLDNMHLLRAEQSSLAAELREVNDAFDKLQEQVEQWRKRTITRLQVAHDSVAERTRDAAEAEEFSKELSNARDWKKVMELTSSLLTRVGEAFERTEKFNQARTDLFSRQSKQQSVSDTASMFSSRSVGDVSSGVRNLQFLLGRHMAELMRQCWLDVDNLESADSDQSGQICQSGTTIYGLIGRPKCLTVCTNTAGFVGDSSNCVARAGSADSDCVPLPEPCIFVGCHAHRKLLDGSLEVDHIIATSLDGSLRLQCYIQCDFDWELGIHDLHCDSQKQLLYVVQSQLITVVDFSGVVQQIIDVEMFGNIEFCILDGNADELITNSDSLTFLTISKNDVVSKRHIESSSLRCTHLGSFAVDGKKIHVIYYVDNRIYAVCSISGQLLNAYPSAKYDVLEHWMPYNIAVDSRGLKFISCKNHVVCVLDCFGTVLQTLGTVNQAGDCEETFNMPDALRLIEMPGRRWLVVCDENNRRLRVFSVA</sequence>
<gene>
    <name evidence="2" type="ORF">BOX15_Mlig008781g5</name>
    <name evidence="3" type="ORF">BOX15_Mlig031857g7</name>
</gene>
<evidence type="ECO:0000313" key="4">
    <source>
        <dbReference type="Proteomes" id="UP000215902"/>
    </source>
</evidence>
<dbReference type="AlphaFoldDB" id="A0A267GN45"/>
<dbReference type="Gene3D" id="2.120.10.30">
    <property type="entry name" value="TolB, C-terminal domain"/>
    <property type="match status" value="1"/>
</dbReference>
<evidence type="ECO:0000313" key="2">
    <source>
        <dbReference type="EMBL" id="PAA76657.1"/>
    </source>
</evidence>
<dbReference type="EMBL" id="NIVC01000805">
    <property type="protein sequence ID" value="PAA76657.1"/>
    <property type="molecule type" value="Genomic_DNA"/>
</dbReference>
<name>A0A267GN45_9PLAT</name>
<organism evidence="3 4">
    <name type="scientific">Macrostomum lignano</name>
    <dbReference type="NCBI Taxonomy" id="282301"/>
    <lineage>
        <taxon>Eukaryota</taxon>
        <taxon>Metazoa</taxon>
        <taxon>Spiralia</taxon>
        <taxon>Lophotrochozoa</taxon>
        <taxon>Platyhelminthes</taxon>
        <taxon>Rhabditophora</taxon>
        <taxon>Macrostomorpha</taxon>
        <taxon>Macrostomida</taxon>
        <taxon>Macrostomidae</taxon>
        <taxon>Macrostomum</taxon>
    </lineage>
</organism>
<evidence type="ECO:0000313" key="3">
    <source>
        <dbReference type="EMBL" id="PAA86709.1"/>
    </source>
</evidence>
<dbReference type="SUPFAM" id="SSF101898">
    <property type="entry name" value="NHL repeat"/>
    <property type="match status" value="1"/>
</dbReference>
<reference evidence="3 4" key="1">
    <citation type="submission" date="2017-06" db="EMBL/GenBank/DDBJ databases">
        <title>A platform for efficient transgenesis in Macrostomum lignano, a flatworm model organism for stem cell research.</title>
        <authorList>
            <person name="Berezikov E."/>
        </authorList>
    </citation>
    <scope>NUCLEOTIDE SEQUENCE [LARGE SCALE GENOMIC DNA]</scope>
    <source>
        <strain evidence="3">DV1</strain>
        <tissue evidence="3">Whole organism</tissue>
    </source>
</reference>
<protein>
    <submittedName>
        <fullName evidence="3">Uncharacterized protein</fullName>
    </submittedName>
</protein>
<evidence type="ECO:0000256" key="1">
    <source>
        <dbReference type="SAM" id="Coils"/>
    </source>
</evidence>
<keyword evidence="4" id="KW-1185">Reference proteome</keyword>
<proteinExistence type="predicted"/>
<accession>A0A267GN45</accession>
<dbReference type="InterPro" id="IPR011042">
    <property type="entry name" value="6-blade_b-propeller_TolB-like"/>
</dbReference>
<keyword evidence="1" id="KW-0175">Coiled coil</keyword>
<feature type="coiled-coil region" evidence="1">
    <location>
        <begin position="67"/>
        <end position="94"/>
    </location>
</feature>
<dbReference type="EMBL" id="NIVC01000268">
    <property type="protein sequence ID" value="PAA86709.1"/>
    <property type="molecule type" value="Genomic_DNA"/>
</dbReference>